<evidence type="ECO:0000256" key="1">
    <source>
        <dbReference type="SAM" id="MobiDB-lite"/>
    </source>
</evidence>
<gene>
    <name evidence="2" type="ORF">VU01_13573</name>
</gene>
<sequence>MGDKGGRKDKDKNKKQATNKHDQKVKDMKAKQPKKVDKK</sequence>
<dbReference type="AlphaFoldDB" id="A0A444JAX5"/>
<evidence type="ECO:0000313" key="3">
    <source>
        <dbReference type="Proteomes" id="UP000288892"/>
    </source>
</evidence>
<accession>A0A444JAX5</accession>
<feature type="region of interest" description="Disordered" evidence="1">
    <location>
        <begin position="1"/>
        <end position="39"/>
    </location>
</feature>
<comment type="caution">
    <text evidence="2">The sequence shown here is derived from an EMBL/GenBank/DDBJ whole genome shotgun (WGS) entry which is preliminary data.</text>
</comment>
<protein>
    <submittedName>
        <fullName evidence="2">Uncharacterized protein</fullName>
    </submittedName>
</protein>
<name>A0A444JAX5_9BACT</name>
<feature type="compositionally biased region" description="Basic and acidic residues" evidence="1">
    <location>
        <begin position="1"/>
        <end position="30"/>
    </location>
</feature>
<dbReference type="Proteomes" id="UP000288892">
    <property type="component" value="Unassembled WGS sequence"/>
</dbReference>
<evidence type="ECO:0000313" key="2">
    <source>
        <dbReference type="EMBL" id="RWX50245.1"/>
    </source>
</evidence>
<proteinExistence type="predicted"/>
<reference evidence="2 3" key="1">
    <citation type="submission" date="2017-01" db="EMBL/GenBank/DDBJ databases">
        <title>The cable genome- insights into the physiology and evolution of filamentous bacteria capable of sulfide oxidation via long distance electron transfer.</title>
        <authorList>
            <person name="Schreiber L."/>
            <person name="Bjerg J.T."/>
            <person name="Boggild A."/>
            <person name="Van De Vossenberg J."/>
            <person name="Meysman F."/>
            <person name="Nielsen L.P."/>
            <person name="Schramm A."/>
            <person name="Kjeldsen K.U."/>
        </authorList>
    </citation>
    <scope>NUCLEOTIDE SEQUENCE [LARGE SCALE GENOMIC DNA]</scope>
    <source>
        <strain evidence="2">A5</strain>
    </source>
</reference>
<organism evidence="2 3">
    <name type="scientific">Candidatus Electrothrix marina</name>
    <dbReference type="NCBI Taxonomy" id="1859130"/>
    <lineage>
        <taxon>Bacteria</taxon>
        <taxon>Pseudomonadati</taxon>
        <taxon>Thermodesulfobacteriota</taxon>
        <taxon>Desulfobulbia</taxon>
        <taxon>Desulfobulbales</taxon>
        <taxon>Desulfobulbaceae</taxon>
        <taxon>Candidatus Electrothrix</taxon>
    </lineage>
</organism>
<dbReference type="EMBL" id="MTKS01000357">
    <property type="protein sequence ID" value="RWX50245.1"/>
    <property type="molecule type" value="Genomic_DNA"/>
</dbReference>
<keyword evidence="3" id="KW-1185">Reference proteome</keyword>